<protein>
    <recommendedName>
        <fullName evidence="3">FHA domain-containing protein</fullName>
    </recommendedName>
</protein>
<gene>
    <name evidence="1" type="ORF">ACTOB_004164</name>
</gene>
<accession>A0ABY8WVC8</accession>
<evidence type="ECO:0000313" key="2">
    <source>
        <dbReference type="Proteomes" id="UP001240150"/>
    </source>
</evidence>
<name>A0ABY8WVC8_9ACTN</name>
<proteinExistence type="predicted"/>
<keyword evidence="2" id="KW-1185">Reference proteome</keyword>
<organism evidence="1 2">
    <name type="scientific">Actinoplanes oblitus</name>
    <dbReference type="NCBI Taxonomy" id="3040509"/>
    <lineage>
        <taxon>Bacteria</taxon>
        <taxon>Bacillati</taxon>
        <taxon>Actinomycetota</taxon>
        <taxon>Actinomycetes</taxon>
        <taxon>Micromonosporales</taxon>
        <taxon>Micromonosporaceae</taxon>
        <taxon>Actinoplanes</taxon>
    </lineage>
</organism>
<reference evidence="1 2" key="1">
    <citation type="submission" date="2023-06" db="EMBL/GenBank/DDBJ databases">
        <authorList>
            <person name="Yushchuk O."/>
            <person name="Binda E."/>
            <person name="Ruckert-Reed C."/>
            <person name="Fedorenko V."/>
            <person name="Kalinowski J."/>
            <person name="Marinelli F."/>
        </authorList>
    </citation>
    <scope>NUCLEOTIDE SEQUENCE [LARGE SCALE GENOMIC DNA]</scope>
    <source>
        <strain evidence="1 2">NRRL 3884</strain>
    </source>
</reference>
<evidence type="ECO:0008006" key="3">
    <source>
        <dbReference type="Google" id="ProtNLM"/>
    </source>
</evidence>
<sequence length="248" mass="28040">MRAVRRWRWAEEGWREWLRRSTTAVELFTRRHESDEYEHLLGAGAYRDQLVEVLSRAAPRDCAAAGLGCTRRLDRACREPEICSQDRAEGPDEQVGREGPLPGACDSFYLSHRHSQVWIQFSAGARHRAVLWSESPQGGTLWVDGTRVGEDQTLDVSGQWLDDRFYAVRADGPVDHPAQDYQMGNLASRIKSLLLHDAEQSRTRLLVPGPDEAWTCPWIVSDGRTLLVYAHDDDVRSGIPPTRILPVG</sequence>
<dbReference type="Proteomes" id="UP001240150">
    <property type="component" value="Chromosome"/>
</dbReference>
<evidence type="ECO:0000313" key="1">
    <source>
        <dbReference type="EMBL" id="WIN00455.1"/>
    </source>
</evidence>
<dbReference type="RefSeq" id="WP_284921983.1">
    <property type="nucleotide sequence ID" value="NZ_CP126980.1"/>
</dbReference>
<dbReference type="EMBL" id="CP126980">
    <property type="protein sequence ID" value="WIN00455.1"/>
    <property type="molecule type" value="Genomic_DNA"/>
</dbReference>